<evidence type="ECO:0000313" key="4">
    <source>
        <dbReference type="EMBL" id="PTL60737.1"/>
    </source>
</evidence>
<keyword evidence="3" id="KW-0460">Magnesium</keyword>
<comment type="similarity">
    <text evidence="3">Belongs to the trehalose phosphatase family.</text>
</comment>
<dbReference type="SUPFAM" id="SSF56784">
    <property type="entry name" value="HAD-like"/>
    <property type="match status" value="1"/>
</dbReference>
<dbReference type="PANTHER" id="PTHR43768:SF3">
    <property type="entry name" value="TREHALOSE 6-PHOSPHATE PHOSPHATASE"/>
    <property type="match status" value="1"/>
</dbReference>
<organism evidence="4 5">
    <name type="scientific">Paraconexibacter algicola</name>
    <dbReference type="NCBI Taxonomy" id="2133960"/>
    <lineage>
        <taxon>Bacteria</taxon>
        <taxon>Bacillati</taxon>
        <taxon>Actinomycetota</taxon>
        <taxon>Thermoleophilia</taxon>
        <taxon>Solirubrobacterales</taxon>
        <taxon>Paraconexibacteraceae</taxon>
        <taxon>Paraconexibacter</taxon>
    </lineage>
</organism>
<dbReference type="Gene3D" id="3.30.70.1020">
    <property type="entry name" value="Trehalose-6-phosphate phosphatase related protein, domain 2"/>
    <property type="match status" value="1"/>
</dbReference>
<comment type="catalytic activity">
    <reaction evidence="3">
        <text>alpha,alpha-trehalose 6-phosphate + H2O = alpha,alpha-trehalose + phosphate</text>
        <dbReference type="Rhea" id="RHEA:23420"/>
        <dbReference type="ChEBI" id="CHEBI:15377"/>
        <dbReference type="ChEBI" id="CHEBI:16551"/>
        <dbReference type="ChEBI" id="CHEBI:43474"/>
        <dbReference type="ChEBI" id="CHEBI:58429"/>
        <dbReference type="EC" id="3.1.3.12"/>
    </reaction>
</comment>
<dbReference type="GO" id="GO:0004805">
    <property type="term" value="F:trehalose-phosphatase activity"/>
    <property type="evidence" value="ECO:0007669"/>
    <property type="project" value="UniProtKB-EC"/>
</dbReference>
<evidence type="ECO:0000256" key="3">
    <source>
        <dbReference type="RuleBase" id="RU361117"/>
    </source>
</evidence>
<comment type="function">
    <text evidence="2 3">Removes the phosphate from trehalose 6-phosphate to produce free trehalose.</text>
</comment>
<gene>
    <name evidence="4" type="primary">otsB</name>
    <name evidence="4" type="ORF">C7Y72_06805</name>
</gene>
<evidence type="ECO:0000256" key="2">
    <source>
        <dbReference type="ARBA" id="ARBA00024179"/>
    </source>
</evidence>
<name>A0A2T4UNC4_9ACTN</name>
<dbReference type="GO" id="GO:0046872">
    <property type="term" value="F:metal ion binding"/>
    <property type="evidence" value="ECO:0007669"/>
    <property type="project" value="UniProtKB-KW"/>
</dbReference>
<dbReference type="Pfam" id="PF02358">
    <property type="entry name" value="Trehalose_PPase"/>
    <property type="match status" value="1"/>
</dbReference>
<dbReference type="Gene3D" id="3.40.50.1000">
    <property type="entry name" value="HAD superfamily/HAD-like"/>
    <property type="match status" value="1"/>
</dbReference>
<comment type="pathway">
    <text evidence="3">Glycan biosynthesis; trehalose biosynthesis.</text>
</comment>
<comment type="caution">
    <text evidence="4">The sequence shown here is derived from an EMBL/GenBank/DDBJ whole genome shotgun (WGS) entry which is preliminary data.</text>
</comment>
<dbReference type="PANTHER" id="PTHR43768">
    <property type="entry name" value="TREHALOSE 6-PHOSPHATE PHOSPHATASE"/>
    <property type="match status" value="1"/>
</dbReference>
<dbReference type="EC" id="3.1.3.12" evidence="3"/>
<dbReference type="UniPathway" id="UPA00299"/>
<dbReference type="InterPro" id="IPR044651">
    <property type="entry name" value="OTSB-like"/>
</dbReference>
<accession>A0A2T4UNC4</accession>
<dbReference type="GO" id="GO:0005992">
    <property type="term" value="P:trehalose biosynthetic process"/>
    <property type="evidence" value="ECO:0007669"/>
    <property type="project" value="UniProtKB-UniPathway"/>
</dbReference>
<dbReference type="NCBIfam" id="TIGR00685">
    <property type="entry name" value="T6PP"/>
    <property type="match status" value="1"/>
</dbReference>
<dbReference type="OrthoDB" id="9816160at2"/>
<sequence>MAPFVDDPRRAGVLLDVDGTLAPIVRHADDAHVPEPTRLPLIAIARRFGLVACISGRRASVARRIVSLGSITYVGNHGGEVLRGGATSVDVVPEIAEWTGRVRAFAKDVWSDELLRLRIREEDKDTIAAYHWRGVPDEAAAQEAMEGVADRARAAGLATHWGRKVLEVRAPVEATKGTGIRKLLEAHDVDVALFAGDDRTDVDAFDTLRELVAEGALRAALCVGVTSDETPDELTDGADLLVDGPVGVRTVLEVLADATAA</sequence>
<dbReference type="InterPro" id="IPR023214">
    <property type="entry name" value="HAD_sf"/>
</dbReference>
<dbReference type="EMBL" id="PYYB01000001">
    <property type="protein sequence ID" value="PTL60737.1"/>
    <property type="molecule type" value="Genomic_DNA"/>
</dbReference>
<evidence type="ECO:0000313" key="5">
    <source>
        <dbReference type="Proteomes" id="UP000240739"/>
    </source>
</evidence>
<dbReference type="InterPro" id="IPR036412">
    <property type="entry name" value="HAD-like_sf"/>
</dbReference>
<keyword evidence="3" id="KW-0479">Metal-binding</keyword>
<proteinExistence type="inferred from homology"/>
<dbReference type="InterPro" id="IPR003337">
    <property type="entry name" value="Trehalose_PPase"/>
</dbReference>
<keyword evidence="1 3" id="KW-0378">Hydrolase</keyword>
<protein>
    <recommendedName>
        <fullName evidence="3">Trehalose 6-phosphate phosphatase</fullName>
        <ecNumber evidence="3">3.1.3.12</ecNumber>
    </recommendedName>
</protein>
<reference evidence="4 5" key="1">
    <citation type="submission" date="2018-03" db="EMBL/GenBank/DDBJ databases">
        <title>Aquarubrobacter algicola gen. nov., sp. nov., a novel actinobacterium isolated from shallow eutrophic lake during the end of cyanobacterial harmful algal blooms.</title>
        <authorList>
            <person name="Chun S.J."/>
        </authorList>
    </citation>
    <scope>NUCLEOTIDE SEQUENCE [LARGE SCALE GENOMIC DNA]</scope>
    <source>
        <strain evidence="4 5">Seoho-28</strain>
    </source>
</reference>
<evidence type="ECO:0000256" key="1">
    <source>
        <dbReference type="ARBA" id="ARBA00022801"/>
    </source>
</evidence>
<keyword evidence="5" id="KW-1185">Reference proteome</keyword>
<comment type="cofactor">
    <cofactor evidence="3">
        <name>Mg(2+)</name>
        <dbReference type="ChEBI" id="CHEBI:18420"/>
    </cofactor>
</comment>
<dbReference type="AlphaFoldDB" id="A0A2T4UNC4"/>
<dbReference type="Proteomes" id="UP000240739">
    <property type="component" value="Unassembled WGS sequence"/>
</dbReference>